<evidence type="ECO:0000256" key="1">
    <source>
        <dbReference type="SAM" id="Phobius"/>
    </source>
</evidence>
<dbReference type="Pfam" id="PF14501">
    <property type="entry name" value="HATPase_c_5"/>
    <property type="match status" value="1"/>
</dbReference>
<sequence>MTRDDIEVNTMLQMTLLNAFSEFFFFMLYYKTTKKEKSNLLLFIFGFVVSCFHSFILYPLYYRYHFGPLSFSTIISITLNCCTIILLERQNIKEIMMRVTVLYLFFLMISFPIALILVSLWQYVCIIFNISPQILSIGNTLSNAVGFIVYYYLMLWIYKKFELENVMQNILKKYRKTWKMIFFEVAVFLLICGMEISQSIELNTVAINILTYVFMYVGVISFTRRVRLQQLQKESEELKNMIVDQQNMYINELEDIQKQMRIFRHDYQNQMSSLYLSSQKGDIENVEKSLKTMINDFDEHIGKKMNITNQLANIQIPEVKSLLMKKMTEMQKSNISVKLEVLYPFSKINMPVFDFIRCLGILIDNAMEEVKENNGKIHLVFLAATNGQLTMTISNTIRREIDCEKIFQEGYSTKGNNRGMGLSILQEMIHHSENVTMETRVENNEFIQEITIC</sequence>
<keyword evidence="1" id="KW-0472">Membrane</keyword>
<keyword evidence="1" id="KW-1133">Transmembrane helix</keyword>
<dbReference type="InterPro" id="IPR036890">
    <property type="entry name" value="HATPase_C_sf"/>
</dbReference>
<feature type="domain" description="Sensor histidine kinase NatK-like C-terminal" evidence="2">
    <location>
        <begin position="351"/>
        <end position="452"/>
    </location>
</feature>
<dbReference type="PANTHER" id="PTHR40448">
    <property type="entry name" value="TWO-COMPONENT SENSOR HISTIDINE KINASE"/>
    <property type="match status" value="1"/>
</dbReference>
<dbReference type="SUPFAM" id="SSF55874">
    <property type="entry name" value="ATPase domain of HSP90 chaperone/DNA topoisomerase II/histidine kinase"/>
    <property type="match status" value="1"/>
</dbReference>
<feature type="transmembrane region" description="Helical" evidence="1">
    <location>
        <begin position="178"/>
        <end position="196"/>
    </location>
</feature>
<dbReference type="InterPro" id="IPR032834">
    <property type="entry name" value="NatK-like_C"/>
</dbReference>
<organism evidence="3 4">
    <name type="scientific">Massilimicrobiota timonensis</name>
    <dbReference type="NCBI Taxonomy" id="1776392"/>
    <lineage>
        <taxon>Bacteria</taxon>
        <taxon>Bacillati</taxon>
        <taxon>Bacillota</taxon>
        <taxon>Erysipelotrichia</taxon>
        <taxon>Erysipelotrichales</taxon>
        <taxon>Erysipelotrichaceae</taxon>
        <taxon>Massilimicrobiota</taxon>
    </lineage>
</organism>
<keyword evidence="4" id="KW-1185">Reference proteome</keyword>
<feature type="transmembrane region" description="Helical" evidence="1">
    <location>
        <begin position="42"/>
        <end position="61"/>
    </location>
</feature>
<feature type="transmembrane region" description="Helical" evidence="1">
    <location>
        <begin position="99"/>
        <end position="121"/>
    </location>
</feature>
<feature type="transmembrane region" description="Helical" evidence="1">
    <location>
        <begin position="202"/>
        <end position="223"/>
    </location>
</feature>
<reference evidence="3 4" key="2">
    <citation type="submission" date="2023-06" db="EMBL/GenBank/DDBJ databases">
        <authorList>
            <person name="Zeman M."/>
            <person name="Kubasova T."/>
            <person name="Jahodarova E."/>
            <person name="Nykrynova M."/>
            <person name="Rychlik I."/>
        </authorList>
    </citation>
    <scope>NUCLEOTIDE SEQUENCE [LARGE SCALE GENOMIC DNA]</scope>
    <source>
        <strain evidence="3 4">ET341</strain>
    </source>
</reference>
<name>A0ABT7UFG3_9FIRM</name>
<reference evidence="4" key="1">
    <citation type="submission" date="2023-06" db="EMBL/GenBank/DDBJ databases">
        <title>Identification and characterization of horizontal gene transfer across gut microbiota members of farm animals based on homology search.</title>
        <authorList>
            <person name="Zeman M."/>
            <person name="Kubasova T."/>
            <person name="Jahodarova E."/>
            <person name="Nykrynova M."/>
            <person name="Rychlik I."/>
        </authorList>
    </citation>
    <scope>NUCLEOTIDE SEQUENCE [LARGE SCALE GENOMIC DNA]</scope>
    <source>
        <strain evidence="4">ET341</strain>
    </source>
</reference>
<accession>A0ABT7UFG3</accession>
<evidence type="ECO:0000313" key="3">
    <source>
        <dbReference type="EMBL" id="MDM8194883.1"/>
    </source>
</evidence>
<dbReference type="Proteomes" id="UP001529275">
    <property type="component" value="Unassembled WGS sequence"/>
</dbReference>
<proteinExistence type="predicted"/>
<evidence type="ECO:0000313" key="4">
    <source>
        <dbReference type="Proteomes" id="UP001529275"/>
    </source>
</evidence>
<gene>
    <name evidence="3" type="ORF">QUV98_00930</name>
</gene>
<feature type="transmembrane region" description="Helical" evidence="1">
    <location>
        <begin position="12"/>
        <end position="30"/>
    </location>
</feature>
<protein>
    <submittedName>
        <fullName evidence="3">GHKL domain-containing protein</fullName>
    </submittedName>
</protein>
<dbReference type="PANTHER" id="PTHR40448:SF1">
    <property type="entry name" value="TWO-COMPONENT SENSOR HISTIDINE KINASE"/>
    <property type="match status" value="1"/>
</dbReference>
<dbReference type="EMBL" id="JAUDCK010000002">
    <property type="protein sequence ID" value="MDM8194883.1"/>
    <property type="molecule type" value="Genomic_DNA"/>
</dbReference>
<dbReference type="Gene3D" id="3.30.565.10">
    <property type="entry name" value="Histidine kinase-like ATPase, C-terminal domain"/>
    <property type="match status" value="1"/>
</dbReference>
<feature type="transmembrane region" description="Helical" evidence="1">
    <location>
        <begin position="141"/>
        <end position="158"/>
    </location>
</feature>
<evidence type="ECO:0000259" key="2">
    <source>
        <dbReference type="Pfam" id="PF14501"/>
    </source>
</evidence>
<comment type="caution">
    <text evidence="3">The sequence shown here is derived from an EMBL/GenBank/DDBJ whole genome shotgun (WGS) entry which is preliminary data.</text>
</comment>
<feature type="transmembrane region" description="Helical" evidence="1">
    <location>
        <begin position="67"/>
        <end position="87"/>
    </location>
</feature>
<keyword evidence="1" id="KW-0812">Transmembrane</keyword>